<dbReference type="STRING" id="1121899.GCA_000430025_01630"/>
<dbReference type="Proteomes" id="UP000030121">
    <property type="component" value="Unassembled WGS sequence"/>
</dbReference>
<dbReference type="eggNOG" id="ENOG502ZY50">
    <property type="taxonomic scope" value="Bacteria"/>
</dbReference>
<dbReference type="OrthoDB" id="1255502at2"/>
<dbReference type="AlphaFoldDB" id="A0A0A2MDR0"/>
<reference evidence="2 3" key="1">
    <citation type="submission" date="2013-09" db="EMBL/GenBank/DDBJ databases">
        <authorList>
            <person name="Zeng Z."/>
            <person name="Chen C."/>
        </authorList>
    </citation>
    <scope>NUCLEOTIDE SEQUENCE [LARGE SCALE GENOMIC DNA]</scope>
    <source>
        <strain evidence="2 3">GH29-5</strain>
    </source>
</reference>
<proteinExistence type="predicted"/>
<dbReference type="EMBL" id="JRLW01000002">
    <property type="protein sequence ID" value="KGO90424.1"/>
    <property type="molecule type" value="Genomic_DNA"/>
</dbReference>
<evidence type="ECO:0008006" key="4">
    <source>
        <dbReference type="Google" id="ProtNLM"/>
    </source>
</evidence>
<evidence type="ECO:0000256" key="1">
    <source>
        <dbReference type="SAM" id="SignalP"/>
    </source>
</evidence>
<dbReference type="RefSeq" id="WP_026980082.1">
    <property type="nucleotide sequence ID" value="NZ_AUCZ01000007.1"/>
</dbReference>
<gene>
    <name evidence="2" type="ORF">Q764_02395</name>
</gene>
<protein>
    <recommendedName>
        <fullName evidence="4">GOLD domain-containing protein</fullName>
    </recommendedName>
</protein>
<organism evidence="2 3">
    <name type="scientific">Flavobacterium suncheonense GH29-5 = DSM 17707</name>
    <dbReference type="NCBI Taxonomy" id="1121899"/>
    <lineage>
        <taxon>Bacteria</taxon>
        <taxon>Pseudomonadati</taxon>
        <taxon>Bacteroidota</taxon>
        <taxon>Flavobacteriia</taxon>
        <taxon>Flavobacteriales</taxon>
        <taxon>Flavobacteriaceae</taxon>
        <taxon>Flavobacterium</taxon>
    </lineage>
</organism>
<evidence type="ECO:0000313" key="2">
    <source>
        <dbReference type="EMBL" id="KGO90424.1"/>
    </source>
</evidence>
<name>A0A0A2MDR0_9FLAO</name>
<keyword evidence="3" id="KW-1185">Reference proteome</keyword>
<evidence type="ECO:0000313" key="3">
    <source>
        <dbReference type="Proteomes" id="UP000030121"/>
    </source>
</evidence>
<sequence length="134" mass="15201">MKNLYSTLLLSLLSSVCFAQSDFDKILKGSEIVMAGLSVFKVAQSEPKKNTTAIESLCVKNKLEEKITFKITGKDAQDNEVKKELVIQNNGKECLYNLPKGIYTYEVILPNKEVYKKGEYKFDGEMLFTVKKED</sequence>
<accession>A0A0A2MDR0</accession>
<keyword evidence="1" id="KW-0732">Signal</keyword>
<feature type="chain" id="PRO_5001992027" description="GOLD domain-containing protein" evidence="1">
    <location>
        <begin position="20"/>
        <end position="134"/>
    </location>
</feature>
<feature type="signal peptide" evidence="1">
    <location>
        <begin position="1"/>
        <end position="19"/>
    </location>
</feature>
<comment type="caution">
    <text evidence="2">The sequence shown here is derived from an EMBL/GenBank/DDBJ whole genome shotgun (WGS) entry which is preliminary data.</text>
</comment>